<name>A0ABV0T136_9TELE</name>
<proteinExistence type="predicted"/>
<gene>
    <name evidence="2" type="ORF">ILYODFUR_028877</name>
</gene>
<evidence type="ECO:0000313" key="3">
    <source>
        <dbReference type="Proteomes" id="UP001482620"/>
    </source>
</evidence>
<keyword evidence="3" id="KW-1185">Reference proteome</keyword>
<sequence length="75" mass="8550">LRILRNNWTGVFFALPISLHMTGLRGHQTQQRHPDVPLPRHLLPPPPEGAQGVPRPVERHSPFSMSWTAPWASSW</sequence>
<organism evidence="2 3">
    <name type="scientific">Ilyodon furcidens</name>
    <name type="common">goldbreast splitfin</name>
    <dbReference type="NCBI Taxonomy" id="33524"/>
    <lineage>
        <taxon>Eukaryota</taxon>
        <taxon>Metazoa</taxon>
        <taxon>Chordata</taxon>
        <taxon>Craniata</taxon>
        <taxon>Vertebrata</taxon>
        <taxon>Euteleostomi</taxon>
        <taxon>Actinopterygii</taxon>
        <taxon>Neopterygii</taxon>
        <taxon>Teleostei</taxon>
        <taxon>Neoteleostei</taxon>
        <taxon>Acanthomorphata</taxon>
        <taxon>Ovalentaria</taxon>
        <taxon>Atherinomorphae</taxon>
        <taxon>Cyprinodontiformes</taxon>
        <taxon>Goodeidae</taxon>
        <taxon>Ilyodon</taxon>
    </lineage>
</organism>
<protein>
    <submittedName>
        <fullName evidence="2">Uncharacterized protein</fullName>
    </submittedName>
</protein>
<accession>A0ABV0T136</accession>
<feature type="non-terminal residue" evidence="2">
    <location>
        <position position="1"/>
    </location>
</feature>
<evidence type="ECO:0000313" key="2">
    <source>
        <dbReference type="EMBL" id="MEQ2226590.1"/>
    </source>
</evidence>
<dbReference type="EMBL" id="JAHRIQ010015606">
    <property type="protein sequence ID" value="MEQ2226590.1"/>
    <property type="molecule type" value="Genomic_DNA"/>
</dbReference>
<dbReference type="Proteomes" id="UP001482620">
    <property type="component" value="Unassembled WGS sequence"/>
</dbReference>
<feature type="region of interest" description="Disordered" evidence="1">
    <location>
        <begin position="25"/>
        <end position="59"/>
    </location>
</feature>
<evidence type="ECO:0000256" key="1">
    <source>
        <dbReference type="SAM" id="MobiDB-lite"/>
    </source>
</evidence>
<reference evidence="2 3" key="1">
    <citation type="submission" date="2021-06" db="EMBL/GenBank/DDBJ databases">
        <authorList>
            <person name="Palmer J.M."/>
        </authorList>
    </citation>
    <scope>NUCLEOTIDE SEQUENCE [LARGE SCALE GENOMIC DNA]</scope>
    <source>
        <strain evidence="3">if_2019</strain>
        <tissue evidence="2">Muscle</tissue>
    </source>
</reference>
<comment type="caution">
    <text evidence="2">The sequence shown here is derived from an EMBL/GenBank/DDBJ whole genome shotgun (WGS) entry which is preliminary data.</text>
</comment>